<dbReference type="GO" id="GO:0043041">
    <property type="term" value="P:amino acid activation for nonribosomal peptide biosynthetic process"/>
    <property type="evidence" value="ECO:0007669"/>
    <property type="project" value="TreeGrafter"/>
</dbReference>
<dbReference type="Proteomes" id="UP001295423">
    <property type="component" value="Unassembled WGS sequence"/>
</dbReference>
<dbReference type="PANTHER" id="PTHR44394:SF1">
    <property type="entry name" value="BETA-ALANINE-ACTIVATING ENZYME"/>
    <property type="match status" value="1"/>
</dbReference>
<dbReference type="Gene3D" id="3.40.50.12780">
    <property type="entry name" value="N-terminal domain of ligase-like"/>
    <property type="match status" value="1"/>
</dbReference>
<dbReference type="InterPro" id="IPR000873">
    <property type="entry name" value="AMP-dep_synth/lig_dom"/>
</dbReference>
<name>A0AAD2CWJ0_9STRA</name>
<evidence type="ECO:0000313" key="3">
    <source>
        <dbReference type="Proteomes" id="UP001295423"/>
    </source>
</evidence>
<dbReference type="InterPro" id="IPR036736">
    <property type="entry name" value="ACP-like_sf"/>
</dbReference>
<comment type="caution">
    <text evidence="2">The sequence shown here is derived from an EMBL/GenBank/DDBJ whole genome shotgun (WGS) entry which is preliminary data.</text>
</comment>
<organism evidence="2 3">
    <name type="scientific">Cylindrotheca closterium</name>
    <dbReference type="NCBI Taxonomy" id="2856"/>
    <lineage>
        <taxon>Eukaryota</taxon>
        <taxon>Sar</taxon>
        <taxon>Stramenopiles</taxon>
        <taxon>Ochrophyta</taxon>
        <taxon>Bacillariophyta</taxon>
        <taxon>Bacillariophyceae</taxon>
        <taxon>Bacillariophycidae</taxon>
        <taxon>Bacillariales</taxon>
        <taxon>Bacillariaceae</taxon>
        <taxon>Cylindrotheca</taxon>
    </lineage>
</organism>
<dbReference type="InterPro" id="IPR009081">
    <property type="entry name" value="PP-bd_ACP"/>
</dbReference>
<dbReference type="InterPro" id="IPR015943">
    <property type="entry name" value="WD40/YVTN_repeat-like_dom_sf"/>
</dbReference>
<dbReference type="InterPro" id="IPR052091">
    <property type="entry name" value="Beta-ala_Activ/Resist"/>
</dbReference>
<dbReference type="SUPFAM" id="SSF50998">
    <property type="entry name" value="Quinoprotein alcohol dehydrogenase-like"/>
    <property type="match status" value="1"/>
</dbReference>
<dbReference type="InterPro" id="IPR011047">
    <property type="entry name" value="Quinoprotein_ADH-like_sf"/>
</dbReference>
<dbReference type="Gene3D" id="3.30.300.30">
    <property type="match status" value="1"/>
</dbReference>
<protein>
    <recommendedName>
        <fullName evidence="1">Carrier domain-containing protein</fullName>
    </recommendedName>
</protein>
<sequence>MKTKKTVAKDESNKSQVKSDSSNRVSLVKRFDEICFSIGDCDAVELIDAEDGTTSSVCYFELQEHSKSLAAQLFHRYRPDYVLVDCKGWVVPEAVATLACMRLEIPFVPVSCYDQHRPGKLEQVVHLLQQQKKTKKHTSSTLPSVVVAVTVCDNDRDPILSVFQQAGVHQILYLDAKTGSLNEQLNVPDKILAQEDIIVVQESPQAGKRSNNKGTIDPTDDLYVLFTSGTSRGPPKAVVGSHSATFHRIQWFLDHVEQQQTDTNKKKGGIVGSSRIGRRSKLTFVDGVNELWSGLLDPTSVLVSVPLQHLQKKGIACLYDKCSHLLLLPSQLQQMLLLPKSQSLKRVLVSGEVCSSFLVTQFYAKYDFTECQLYNLYGQTESTGDVCFALLTPPPPPEISRQNENSNNNFTVVVQGCVTIGTPILDTIQIKLQNVVPDEAFEDANTEQPVQELILMGADQLANGYLTESGEGRQPFSSFATGDIGFHENGQWYIQGRKNDIVKMNGIWTSPTEIEATFSKAYELSQATMVVAVILPDSTGGQDSSGQQQYKSYVLCTERKACQKFSRRDMHEIQQVPWNAVPNDVFLVESIPRSTSGAAKVNRRACTQLVVELLEARRQKGPSSMAPQAATTPNNDGSIILIEATLLSLVASALSIPIESVDKSKSFVEMGGNSATSITLLYLIRQRQLNLDAQVLAELSVLDILNAPSLEHLWARMTGAEPPSKRVKVVAAAASSHSNYEEPKLVSHSACHQSIRLQACVDATPLLVDSSSSSGQVIYAACQGGMIVKFQAESRTILAHRYFHGWMIQADLLYLEDSKRLVVAAHSMDGKGMILVLSSDLNTTHWEQEVLDGPVKTAPVLLQNQLWVLAGSTVLALNVASGTRVINIEVVLPHPCCTRPLVVSKNDGSNHLAYASSDWDACLMMINTADGSITKILEYEIGPVHKGMLPVDDETAWIAGSYGIAHLVNLEKGEVQMTQQPSSSPLSSMTRLPNNANRYIVGSYDGVIRCLDSEKGVPVWETPIGASIYAKPTIIQWKDGNDKSVKVATITTATTTAGDVAVLDSENGTILWRHRIPAEIWSTPVFLSKSKTIVFGARDSCLHFIQIPL</sequence>
<feature type="domain" description="Carrier" evidence="1">
    <location>
        <begin position="637"/>
        <end position="721"/>
    </location>
</feature>
<evidence type="ECO:0000259" key="1">
    <source>
        <dbReference type="PROSITE" id="PS50075"/>
    </source>
</evidence>
<dbReference type="SUPFAM" id="SSF47336">
    <property type="entry name" value="ACP-like"/>
    <property type="match status" value="1"/>
</dbReference>
<accession>A0AAD2CWJ0</accession>
<dbReference type="Gene3D" id="2.130.10.10">
    <property type="entry name" value="YVTN repeat-like/Quinoprotein amine dehydrogenase"/>
    <property type="match status" value="2"/>
</dbReference>
<dbReference type="InterPro" id="IPR002372">
    <property type="entry name" value="PQQ_rpt_dom"/>
</dbReference>
<gene>
    <name evidence="2" type="ORF">CYCCA115_LOCUS6522</name>
</gene>
<dbReference type="Gene3D" id="1.10.1200.10">
    <property type="entry name" value="ACP-like"/>
    <property type="match status" value="1"/>
</dbReference>
<evidence type="ECO:0000313" key="2">
    <source>
        <dbReference type="EMBL" id="CAJ1939289.1"/>
    </source>
</evidence>
<dbReference type="EMBL" id="CAKOGP040000779">
    <property type="protein sequence ID" value="CAJ1939289.1"/>
    <property type="molecule type" value="Genomic_DNA"/>
</dbReference>
<keyword evidence="3" id="KW-1185">Reference proteome</keyword>
<dbReference type="PROSITE" id="PS50075">
    <property type="entry name" value="CARRIER"/>
    <property type="match status" value="1"/>
</dbReference>
<dbReference type="Pfam" id="PF13360">
    <property type="entry name" value="PQQ_2"/>
    <property type="match status" value="1"/>
</dbReference>
<dbReference type="InterPro" id="IPR045851">
    <property type="entry name" value="AMP-bd_C_sf"/>
</dbReference>
<dbReference type="AlphaFoldDB" id="A0AAD2CWJ0"/>
<dbReference type="SUPFAM" id="SSF56801">
    <property type="entry name" value="Acetyl-CoA synthetase-like"/>
    <property type="match status" value="1"/>
</dbReference>
<proteinExistence type="predicted"/>
<dbReference type="Pfam" id="PF00501">
    <property type="entry name" value="AMP-binding"/>
    <property type="match status" value="1"/>
</dbReference>
<dbReference type="InterPro" id="IPR042099">
    <property type="entry name" value="ANL_N_sf"/>
</dbReference>
<reference evidence="2" key="1">
    <citation type="submission" date="2023-08" db="EMBL/GenBank/DDBJ databases">
        <authorList>
            <person name="Audoor S."/>
            <person name="Bilcke G."/>
        </authorList>
    </citation>
    <scope>NUCLEOTIDE SEQUENCE</scope>
</reference>
<dbReference type="Pfam" id="PF00550">
    <property type="entry name" value="PP-binding"/>
    <property type="match status" value="1"/>
</dbReference>
<dbReference type="PANTHER" id="PTHR44394">
    <property type="entry name" value="BETA-ALANINE-ACTIVATING ENZYME"/>
    <property type="match status" value="1"/>
</dbReference>